<comment type="caution">
    <text evidence="1">The sequence shown here is derived from an EMBL/GenBank/DDBJ whole genome shotgun (WGS) entry which is preliminary data.</text>
</comment>
<protein>
    <submittedName>
        <fullName evidence="1">Uncharacterized protein</fullName>
    </submittedName>
</protein>
<dbReference type="EMBL" id="MFGB01000010">
    <property type="protein sequence ID" value="OGF27118.1"/>
    <property type="molecule type" value="Genomic_DNA"/>
</dbReference>
<proteinExistence type="predicted"/>
<organism evidence="1 2">
    <name type="scientific">Candidatus Falkowbacteria bacterium RIFOXYA2_FULL_47_19</name>
    <dbReference type="NCBI Taxonomy" id="1797994"/>
    <lineage>
        <taxon>Bacteria</taxon>
        <taxon>Candidatus Falkowiibacteriota</taxon>
    </lineage>
</organism>
<dbReference type="Proteomes" id="UP000178367">
    <property type="component" value="Unassembled WGS sequence"/>
</dbReference>
<reference evidence="1 2" key="1">
    <citation type="journal article" date="2016" name="Nat. Commun.">
        <title>Thousands of microbial genomes shed light on interconnected biogeochemical processes in an aquifer system.</title>
        <authorList>
            <person name="Anantharaman K."/>
            <person name="Brown C.T."/>
            <person name="Hug L.A."/>
            <person name="Sharon I."/>
            <person name="Castelle C.J."/>
            <person name="Probst A.J."/>
            <person name="Thomas B.C."/>
            <person name="Singh A."/>
            <person name="Wilkins M.J."/>
            <person name="Karaoz U."/>
            <person name="Brodie E.L."/>
            <person name="Williams K.H."/>
            <person name="Hubbard S.S."/>
            <person name="Banfield J.F."/>
        </authorList>
    </citation>
    <scope>NUCLEOTIDE SEQUENCE [LARGE SCALE GENOMIC DNA]</scope>
</reference>
<accession>A0A1F5SK63</accession>
<dbReference type="AlphaFoldDB" id="A0A1F5SK63"/>
<evidence type="ECO:0000313" key="1">
    <source>
        <dbReference type="EMBL" id="OGF27118.1"/>
    </source>
</evidence>
<gene>
    <name evidence="1" type="ORF">A2227_04500</name>
</gene>
<evidence type="ECO:0000313" key="2">
    <source>
        <dbReference type="Proteomes" id="UP000178367"/>
    </source>
</evidence>
<name>A0A1F5SK63_9BACT</name>
<sequence>MVGVLVFIIVLIAGAGVTFILNKKEETRPQPKINKYCLNKDEVARKVANPTELKGLITDILNDQEVNNLHAQENLNDLFVRYIGCKIGEENGELADEELHQLGLDFINEPKTHYIRYELKPELAEYDKYAYEFHLKLAGSGRPWSDDEYRDYRNSKTFEELLYNFSIPLPQMCPYLSEKCFDSELRKSYIPASFCENLCPKVVEYEQNPDMLLEEMVVNSFKNWDNENILSDPNNKLLLSFRYLILYHLGDKELIRKTCDNASVDLRAECLSTVRGITDRIDNFRRDITACYTIPTKITNLICNNL</sequence>